<dbReference type="Bgee" id="ENSLACG00000014755">
    <property type="expression patterns" value="Expressed in mesonephros and 4 other cell types or tissues"/>
</dbReference>
<dbReference type="Pfam" id="PF00106">
    <property type="entry name" value="adh_short"/>
    <property type="match status" value="1"/>
</dbReference>
<dbReference type="InterPro" id="IPR036291">
    <property type="entry name" value="NAD(P)-bd_dom_sf"/>
</dbReference>
<dbReference type="GO" id="GO:0016404">
    <property type="term" value="F:15-hydroxyprostaglandin dehydrogenase (NAD+) activity"/>
    <property type="evidence" value="ECO:0007669"/>
    <property type="project" value="UniProtKB-EC"/>
</dbReference>
<comment type="catalytic activity">
    <reaction evidence="20">
        <text>resolvin D2 + NAD(+) = 16-oxoresolvin D2 + NADH + H(+)</text>
        <dbReference type="Rhea" id="RHEA:53588"/>
        <dbReference type="ChEBI" id="CHEBI:15378"/>
        <dbReference type="ChEBI" id="CHEBI:57540"/>
        <dbReference type="ChEBI" id="CHEBI:57945"/>
        <dbReference type="ChEBI" id="CHEBI:133367"/>
        <dbReference type="ChEBI" id="CHEBI:137498"/>
    </reaction>
    <physiologicalReaction direction="left-to-right" evidence="20">
        <dbReference type="Rhea" id="RHEA:53589"/>
    </physiologicalReaction>
</comment>
<dbReference type="eggNOG" id="KOG4169">
    <property type="taxonomic scope" value="Eukaryota"/>
</dbReference>
<dbReference type="STRING" id="7897.ENSLACP00000016749"/>
<evidence type="ECO:0000256" key="15">
    <source>
        <dbReference type="ARBA" id="ARBA00048170"/>
    </source>
</evidence>
<comment type="catalytic activity">
    <reaction evidence="21">
        <text>(15S)-hydroxy-(5Z,8Z,11Z,13E)-eicosatetraenoate + NAD(+) = 15-oxo-(5Z,8Z,11Z,13E)-eicosatetraenoate + NADH + H(+)</text>
        <dbReference type="Rhea" id="RHEA:23260"/>
        <dbReference type="ChEBI" id="CHEBI:15378"/>
        <dbReference type="ChEBI" id="CHEBI:57409"/>
        <dbReference type="ChEBI" id="CHEBI:57410"/>
        <dbReference type="ChEBI" id="CHEBI:57540"/>
        <dbReference type="ChEBI" id="CHEBI:57945"/>
        <dbReference type="EC" id="1.1.1.232"/>
    </reaction>
    <physiologicalReaction direction="left-to-right" evidence="21">
        <dbReference type="Rhea" id="RHEA:23261"/>
    </physiologicalReaction>
</comment>
<comment type="catalytic activity">
    <reaction evidence="16">
        <text>resolvin D2 + NAD(+) = 7-oxoresolvin D2 + NADH + H(+)</text>
        <dbReference type="Rhea" id="RHEA:53584"/>
        <dbReference type="ChEBI" id="CHEBI:15378"/>
        <dbReference type="ChEBI" id="CHEBI:57540"/>
        <dbReference type="ChEBI" id="CHEBI:57945"/>
        <dbReference type="ChEBI" id="CHEBI:133367"/>
        <dbReference type="ChEBI" id="CHEBI:137497"/>
    </reaction>
    <physiologicalReaction direction="left-to-right" evidence="16">
        <dbReference type="Rhea" id="RHEA:53585"/>
    </physiologicalReaction>
</comment>
<comment type="catalytic activity">
    <reaction evidence="12">
        <text>14-hydroxy-(4Z,7Z,10Z,12E,16Z,19Z)-docosahexaenoate + NAD(+) = 14-oxo-(4Z,7Z,10Z,12E,16Z,19Z)-docosahexaenoate + NADH + H(+)</text>
        <dbReference type="Rhea" id="RHEA:48952"/>
        <dbReference type="ChEBI" id="CHEBI:15378"/>
        <dbReference type="ChEBI" id="CHEBI:57540"/>
        <dbReference type="ChEBI" id="CHEBI:57945"/>
        <dbReference type="ChEBI" id="CHEBI:90866"/>
        <dbReference type="ChEBI" id="CHEBI:90867"/>
    </reaction>
    <physiologicalReaction direction="left-to-right" evidence="12">
        <dbReference type="Rhea" id="RHEA:48953"/>
    </physiologicalReaction>
</comment>
<evidence type="ECO:0000256" key="17">
    <source>
        <dbReference type="ARBA" id="ARBA00048535"/>
    </source>
</evidence>
<evidence type="ECO:0000256" key="13">
    <source>
        <dbReference type="ARBA" id="ARBA00048140"/>
    </source>
</evidence>
<comment type="catalytic activity">
    <reaction evidence="10">
        <text>prostaglandin E1 + NAD(+) = 15-oxoprostaglandin E1 + NADH + H(+)</text>
        <dbReference type="Rhea" id="RHEA:16477"/>
        <dbReference type="ChEBI" id="CHEBI:15378"/>
        <dbReference type="ChEBI" id="CHEBI:57397"/>
        <dbReference type="ChEBI" id="CHEBI:57401"/>
        <dbReference type="ChEBI" id="CHEBI:57540"/>
        <dbReference type="ChEBI" id="CHEBI:57945"/>
    </reaction>
    <physiologicalReaction direction="left-to-right" evidence="10">
        <dbReference type="Rhea" id="RHEA:16478"/>
    </physiologicalReaction>
</comment>
<dbReference type="Ensembl" id="ENSLACT00000016866.1">
    <property type="protein sequence ID" value="ENSLACP00000016749.1"/>
    <property type="gene ID" value="ENSLACG00000014755.1"/>
</dbReference>
<evidence type="ECO:0000256" key="5">
    <source>
        <dbReference type="ARBA" id="ARBA00039060"/>
    </source>
</evidence>
<comment type="function">
    <text evidence="9">Catalyzes the NAD-dependent dehydrogenation (oxidation) of a broad array of hydroxylated polyunsaturated fatty acids (mainly eicosanoids and docosanoids, including prostaglandins, lipoxins and resolvins), yielding their corresponding keto (oxo) metabolites. Decreases the levels of the pro-proliferative prostaglandins such as prostaglandin E2 (whose activity is increased in cancer because of an increase in the expression of cyclooxygenase 2) and generates oxo-fatty acid products that can profoundly influence cell function by abrogating pro-inflammatory cytokine expression. Converts resolvins E1, D1 and D2 to their oxo products, which represents a mode of resolvin inactivation. Resolvin E1 plays important roles during the resolution phase of acute inflammation, while resolvins D1 and D2 have a unique role in obesity-induced adipose inflammation.</text>
</comment>
<comment type="catalytic activity">
    <reaction evidence="14">
        <text>(11R)-hydroxy-(5Z,8Z,12E,14Z)-eicosatetraenoate + NAD(+) = 11-oxo-(5Z,8Z,12E,14Z)-eicosatetraenoate + NADH + H(+)</text>
        <dbReference type="Rhea" id="RHEA:48640"/>
        <dbReference type="ChEBI" id="CHEBI:15378"/>
        <dbReference type="ChEBI" id="CHEBI:57540"/>
        <dbReference type="ChEBI" id="CHEBI:57945"/>
        <dbReference type="ChEBI" id="CHEBI:78836"/>
        <dbReference type="ChEBI" id="CHEBI:90697"/>
    </reaction>
    <physiologicalReaction direction="left-to-right" evidence="14">
        <dbReference type="Rhea" id="RHEA:48641"/>
    </physiologicalReaction>
</comment>
<evidence type="ECO:0000256" key="1">
    <source>
        <dbReference type="ARBA" id="ARBA00006484"/>
    </source>
</evidence>
<organism evidence="23 24">
    <name type="scientific">Latimeria chalumnae</name>
    <name type="common">Coelacanth</name>
    <dbReference type="NCBI Taxonomy" id="7897"/>
    <lineage>
        <taxon>Eukaryota</taxon>
        <taxon>Metazoa</taxon>
        <taxon>Chordata</taxon>
        <taxon>Craniata</taxon>
        <taxon>Vertebrata</taxon>
        <taxon>Euteleostomi</taxon>
        <taxon>Coelacanthiformes</taxon>
        <taxon>Coelacanthidae</taxon>
        <taxon>Latimeria</taxon>
    </lineage>
</organism>
<sequence>MNLSQKVALVTGAAQGIGRAFAEELLRRGAKVSLLDVNQAAGEDCKSCLDKEFDPKWTRFIQCDVTSQEQLKGNPPLQCSLWDLHT</sequence>
<comment type="catalytic activity">
    <reaction evidence="13">
        <text>15-oxo-(5S,6R)-dihydroxy-(7E,9E,11Z)-eicosatrienoate + NADH + H(+) = (5S,6R,15S)-trihydroxy-(7E,9E,11Z)-eicosatrienoate + NAD(+)</text>
        <dbReference type="Rhea" id="RHEA:41596"/>
        <dbReference type="ChEBI" id="CHEBI:15378"/>
        <dbReference type="ChEBI" id="CHEBI:57540"/>
        <dbReference type="ChEBI" id="CHEBI:57945"/>
        <dbReference type="ChEBI" id="CHEBI:78325"/>
        <dbReference type="ChEBI" id="CHEBI:78329"/>
    </reaction>
    <physiologicalReaction direction="left-to-right" evidence="13">
        <dbReference type="Rhea" id="RHEA:41597"/>
    </physiologicalReaction>
</comment>
<dbReference type="EMBL" id="AFYH01043984">
    <property type="status" value="NOT_ANNOTATED_CDS"/>
    <property type="molecule type" value="Genomic_DNA"/>
</dbReference>
<dbReference type="Gene3D" id="3.40.50.720">
    <property type="entry name" value="NAD(P)-binding Rossmann-like Domain"/>
    <property type="match status" value="1"/>
</dbReference>
<keyword evidence="2" id="KW-0644">Prostaglandin metabolism</keyword>
<evidence type="ECO:0000256" key="6">
    <source>
        <dbReference type="ARBA" id="ARBA00040276"/>
    </source>
</evidence>
<dbReference type="GeneTree" id="ENSGT00940000174894"/>
<evidence type="ECO:0000256" key="11">
    <source>
        <dbReference type="ARBA" id="ARBA00047672"/>
    </source>
</evidence>
<dbReference type="HOGENOM" id="CLU_010194_2_19_1"/>
<dbReference type="SUPFAM" id="SSF51735">
    <property type="entry name" value="NAD(P)-binding Rossmann-fold domains"/>
    <property type="match status" value="1"/>
</dbReference>
<evidence type="ECO:0000256" key="2">
    <source>
        <dbReference type="ARBA" id="ARBA00022501"/>
    </source>
</evidence>
<evidence type="ECO:0000256" key="21">
    <source>
        <dbReference type="ARBA" id="ARBA00049151"/>
    </source>
</evidence>
<keyword evidence="24" id="KW-1185">Reference proteome</keyword>
<dbReference type="InterPro" id="IPR002347">
    <property type="entry name" value="SDR_fam"/>
</dbReference>
<dbReference type="EC" id="1.1.1.232" evidence="5"/>
<dbReference type="GO" id="GO:0006693">
    <property type="term" value="P:prostaglandin metabolic process"/>
    <property type="evidence" value="ECO:0007669"/>
    <property type="project" value="UniProtKB-KW"/>
</dbReference>
<dbReference type="OMA" id="NITFFEC"/>
<evidence type="ECO:0000256" key="7">
    <source>
        <dbReference type="ARBA" id="ARBA00041812"/>
    </source>
</evidence>
<dbReference type="EC" id="1.1.1.141" evidence="4"/>
<name>H3B4C8_LATCH</name>
<protein>
    <recommendedName>
        <fullName evidence="6">15-hydroxyprostaglandin dehydrogenase [NAD(+)]</fullName>
        <ecNumber evidence="4">1.1.1.141</ecNumber>
        <ecNumber evidence="5">1.1.1.232</ecNumber>
    </recommendedName>
    <alternativeName>
        <fullName evidence="8">Eicosanoid/docosanoid dehydrogenase [NAD(+)]</fullName>
    </alternativeName>
    <alternativeName>
        <fullName evidence="7">Prostaglandin dehydrogenase 1</fullName>
    </alternativeName>
</protein>
<evidence type="ECO:0000256" key="9">
    <source>
        <dbReference type="ARBA" id="ARBA00045705"/>
    </source>
</evidence>
<evidence type="ECO:0000256" key="16">
    <source>
        <dbReference type="ARBA" id="ARBA00048393"/>
    </source>
</evidence>
<dbReference type="PANTHER" id="PTHR44229:SF4">
    <property type="entry name" value="15-HYDROXYPROSTAGLANDIN DEHYDROGENASE [NAD(+)]"/>
    <property type="match status" value="1"/>
</dbReference>
<comment type="catalytic activity">
    <reaction evidence="11">
        <text>resolvin D1 + NAD(+) = 8-oxoresolvin D1 + NADH + H(+)</text>
        <dbReference type="Rhea" id="RHEA:50124"/>
        <dbReference type="ChEBI" id="CHEBI:15378"/>
        <dbReference type="ChEBI" id="CHEBI:57540"/>
        <dbReference type="ChEBI" id="CHEBI:57945"/>
        <dbReference type="ChEBI" id="CHEBI:132079"/>
        <dbReference type="ChEBI" id="CHEBI:132080"/>
    </reaction>
    <physiologicalReaction direction="left-to-right" evidence="11">
        <dbReference type="Rhea" id="RHEA:50125"/>
    </physiologicalReaction>
</comment>
<evidence type="ECO:0000256" key="3">
    <source>
        <dbReference type="ARBA" id="ARBA00023002"/>
    </source>
</evidence>
<comment type="catalytic activity">
    <reaction evidence="22">
        <text>resolvin E1 + NAD(+) = 18-oxo-resolvin E1 + NADH + H(+)</text>
        <dbReference type="Rhea" id="RHEA:49244"/>
        <dbReference type="ChEBI" id="CHEBI:15378"/>
        <dbReference type="ChEBI" id="CHEBI:57540"/>
        <dbReference type="ChEBI" id="CHEBI:57945"/>
        <dbReference type="ChEBI" id="CHEBI:91000"/>
        <dbReference type="ChEBI" id="CHEBI:91001"/>
    </reaction>
    <physiologicalReaction direction="left-to-right" evidence="22">
        <dbReference type="Rhea" id="RHEA:49245"/>
    </physiologicalReaction>
</comment>
<evidence type="ECO:0000256" key="14">
    <source>
        <dbReference type="ARBA" id="ARBA00048144"/>
    </source>
</evidence>
<evidence type="ECO:0000313" key="23">
    <source>
        <dbReference type="Ensembl" id="ENSLACP00000016749.1"/>
    </source>
</evidence>
<evidence type="ECO:0000256" key="12">
    <source>
        <dbReference type="ARBA" id="ARBA00048008"/>
    </source>
</evidence>
<keyword evidence="2" id="KW-0276">Fatty acid metabolism</keyword>
<dbReference type="AlphaFoldDB" id="H3B4C8"/>
<comment type="catalytic activity">
    <reaction evidence="18">
        <text>prostaglandin A1 + NAD(+) = 15-oxo-prostaglandin A1 + NADH + H(+)</text>
        <dbReference type="Rhea" id="RHEA:41263"/>
        <dbReference type="ChEBI" id="CHEBI:15378"/>
        <dbReference type="ChEBI" id="CHEBI:57398"/>
        <dbReference type="ChEBI" id="CHEBI:57540"/>
        <dbReference type="ChEBI" id="CHEBI:57945"/>
        <dbReference type="ChEBI" id="CHEBI:85072"/>
    </reaction>
    <physiologicalReaction direction="left-to-right" evidence="18">
        <dbReference type="Rhea" id="RHEA:41264"/>
    </physiologicalReaction>
</comment>
<comment type="catalytic activity">
    <reaction evidence="19">
        <text>prostaglandin E2 + NAD(+) = 15-oxoprostaglandin E2 + NADH + H(+)</text>
        <dbReference type="Rhea" id="RHEA:11876"/>
        <dbReference type="ChEBI" id="CHEBI:15378"/>
        <dbReference type="ChEBI" id="CHEBI:57400"/>
        <dbReference type="ChEBI" id="CHEBI:57540"/>
        <dbReference type="ChEBI" id="CHEBI:57945"/>
        <dbReference type="ChEBI" id="CHEBI:606564"/>
        <dbReference type="EC" id="1.1.1.141"/>
    </reaction>
    <physiologicalReaction direction="left-to-right" evidence="19">
        <dbReference type="Rhea" id="RHEA:11877"/>
    </physiologicalReaction>
</comment>
<evidence type="ECO:0000256" key="10">
    <source>
        <dbReference type="ARBA" id="ARBA00047325"/>
    </source>
</evidence>
<dbReference type="PANTHER" id="PTHR44229">
    <property type="entry name" value="15-HYDROXYPROSTAGLANDIN DEHYDROGENASE [NAD(+)]"/>
    <property type="match status" value="1"/>
</dbReference>
<evidence type="ECO:0000256" key="22">
    <source>
        <dbReference type="ARBA" id="ARBA00049188"/>
    </source>
</evidence>
<proteinExistence type="inferred from homology"/>
<comment type="similarity">
    <text evidence="1">Belongs to the short-chain dehydrogenases/reductases (SDR) family.</text>
</comment>
<keyword evidence="2" id="KW-0443">Lipid metabolism</keyword>
<dbReference type="InParanoid" id="H3B4C8"/>
<evidence type="ECO:0000256" key="4">
    <source>
        <dbReference type="ARBA" id="ARBA00038968"/>
    </source>
</evidence>
<comment type="catalytic activity">
    <reaction evidence="17">
        <text>lipoxin A4 + NAD(+) = 15-oxo-(5S,6R)-dihydroxy-(7E,9E,11Z,13E)-eicosatetraenoate + NADH + H(+)</text>
        <dbReference type="Rhea" id="RHEA:41572"/>
        <dbReference type="ChEBI" id="CHEBI:15378"/>
        <dbReference type="ChEBI" id="CHEBI:57540"/>
        <dbReference type="ChEBI" id="CHEBI:57945"/>
        <dbReference type="ChEBI" id="CHEBI:67026"/>
        <dbReference type="ChEBI" id="CHEBI:78311"/>
    </reaction>
    <physiologicalReaction direction="left-to-right" evidence="17">
        <dbReference type="Rhea" id="RHEA:41573"/>
    </physiologicalReaction>
</comment>
<accession>H3B4C8</accession>
<dbReference type="GO" id="GO:0047034">
    <property type="term" value="F:15-hydroxyicosatetraenoate dehydrogenase activity"/>
    <property type="evidence" value="ECO:0007669"/>
    <property type="project" value="UniProtKB-EC"/>
</dbReference>
<dbReference type="Proteomes" id="UP000008672">
    <property type="component" value="Unassembled WGS sequence"/>
</dbReference>
<evidence type="ECO:0000256" key="8">
    <source>
        <dbReference type="ARBA" id="ARBA00042026"/>
    </source>
</evidence>
<dbReference type="GO" id="GO:0005737">
    <property type="term" value="C:cytoplasm"/>
    <property type="evidence" value="ECO:0007669"/>
    <property type="project" value="TreeGrafter"/>
</dbReference>
<reference evidence="23" key="2">
    <citation type="submission" date="2025-08" db="UniProtKB">
        <authorList>
            <consortium name="Ensembl"/>
        </authorList>
    </citation>
    <scope>IDENTIFICATION</scope>
</reference>
<reference evidence="23" key="3">
    <citation type="submission" date="2025-09" db="UniProtKB">
        <authorList>
            <consortium name="Ensembl"/>
        </authorList>
    </citation>
    <scope>IDENTIFICATION</scope>
</reference>
<evidence type="ECO:0000313" key="24">
    <source>
        <dbReference type="Proteomes" id="UP000008672"/>
    </source>
</evidence>
<comment type="catalytic activity">
    <reaction evidence="15">
        <text>resolvin D1 + NAD(+) = 17-oxoresolvin D1 + NADH + H(+)</text>
        <dbReference type="Rhea" id="RHEA:50128"/>
        <dbReference type="ChEBI" id="CHEBI:15378"/>
        <dbReference type="ChEBI" id="CHEBI:57540"/>
        <dbReference type="ChEBI" id="CHEBI:57945"/>
        <dbReference type="ChEBI" id="CHEBI:132079"/>
        <dbReference type="ChEBI" id="CHEBI:132081"/>
    </reaction>
    <physiologicalReaction direction="left-to-right" evidence="15">
        <dbReference type="Rhea" id="RHEA:50129"/>
    </physiologicalReaction>
</comment>
<keyword evidence="3" id="KW-0560">Oxidoreductase</keyword>
<reference evidence="24" key="1">
    <citation type="submission" date="2011-08" db="EMBL/GenBank/DDBJ databases">
        <title>The draft genome of Latimeria chalumnae.</title>
        <authorList>
            <person name="Di Palma F."/>
            <person name="Alfoldi J."/>
            <person name="Johnson J."/>
            <person name="Berlin A."/>
            <person name="Gnerre S."/>
            <person name="Jaffe D."/>
            <person name="MacCallum I."/>
            <person name="Young S."/>
            <person name="Walker B.J."/>
            <person name="Lander E."/>
            <person name="Lindblad-Toh K."/>
        </authorList>
    </citation>
    <scope>NUCLEOTIDE SEQUENCE [LARGE SCALE GENOMIC DNA]</scope>
    <source>
        <strain evidence="24">Wild caught</strain>
    </source>
</reference>
<evidence type="ECO:0000256" key="20">
    <source>
        <dbReference type="ARBA" id="ARBA00048921"/>
    </source>
</evidence>
<evidence type="ECO:0000256" key="19">
    <source>
        <dbReference type="ARBA" id="ARBA00048739"/>
    </source>
</evidence>
<evidence type="ECO:0000256" key="18">
    <source>
        <dbReference type="ARBA" id="ARBA00048611"/>
    </source>
</evidence>